<sequence>MLVLSKSEVKFEVEAMEAQEVYTLVVKALVIKDSKTGIDVVLPDVVGINIEPTINASSGVFGSWSVVADLIGNVRWWEQSVDRKGSRSNFGLLELGKLGSWK</sequence>
<gene>
    <name evidence="1" type="ORF">F0562_025985</name>
</gene>
<dbReference type="AlphaFoldDB" id="A0A5J5B7S5"/>
<evidence type="ECO:0000313" key="1">
    <source>
        <dbReference type="EMBL" id="KAA8539293.1"/>
    </source>
</evidence>
<reference evidence="1 2" key="1">
    <citation type="submission" date="2019-09" db="EMBL/GenBank/DDBJ databases">
        <title>A chromosome-level genome assembly of the Chinese tupelo Nyssa sinensis.</title>
        <authorList>
            <person name="Yang X."/>
            <person name="Kang M."/>
            <person name="Yang Y."/>
            <person name="Xiong H."/>
            <person name="Wang M."/>
            <person name="Zhang Z."/>
            <person name="Wang Z."/>
            <person name="Wu H."/>
            <person name="Ma T."/>
            <person name="Liu J."/>
            <person name="Xi Z."/>
        </authorList>
    </citation>
    <scope>NUCLEOTIDE SEQUENCE [LARGE SCALE GENOMIC DNA]</scope>
    <source>
        <strain evidence="1">J267</strain>
        <tissue evidence="1">Leaf</tissue>
    </source>
</reference>
<proteinExistence type="predicted"/>
<protein>
    <submittedName>
        <fullName evidence="1">Uncharacterized protein</fullName>
    </submittedName>
</protein>
<keyword evidence="2" id="KW-1185">Reference proteome</keyword>
<dbReference type="EMBL" id="CM018037">
    <property type="protein sequence ID" value="KAA8539293.1"/>
    <property type="molecule type" value="Genomic_DNA"/>
</dbReference>
<dbReference type="Proteomes" id="UP000325577">
    <property type="component" value="Linkage Group LG14"/>
</dbReference>
<evidence type="ECO:0000313" key="2">
    <source>
        <dbReference type="Proteomes" id="UP000325577"/>
    </source>
</evidence>
<name>A0A5J5B7S5_9ASTE</name>
<accession>A0A5J5B7S5</accession>
<organism evidence="1 2">
    <name type="scientific">Nyssa sinensis</name>
    <dbReference type="NCBI Taxonomy" id="561372"/>
    <lineage>
        <taxon>Eukaryota</taxon>
        <taxon>Viridiplantae</taxon>
        <taxon>Streptophyta</taxon>
        <taxon>Embryophyta</taxon>
        <taxon>Tracheophyta</taxon>
        <taxon>Spermatophyta</taxon>
        <taxon>Magnoliopsida</taxon>
        <taxon>eudicotyledons</taxon>
        <taxon>Gunneridae</taxon>
        <taxon>Pentapetalae</taxon>
        <taxon>asterids</taxon>
        <taxon>Cornales</taxon>
        <taxon>Nyssaceae</taxon>
        <taxon>Nyssa</taxon>
    </lineage>
</organism>